<dbReference type="EMBL" id="PEXV01000124">
    <property type="protein sequence ID" value="PIS41318.1"/>
    <property type="molecule type" value="Genomic_DNA"/>
</dbReference>
<keyword evidence="1" id="KW-0812">Transmembrane</keyword>
<sequence>MTKQRQIIRLSIIVIGSAVLFFGGRELYYLRSIERYPLMIEMDEQTLQKEADLIIRGTVETPIGTTRYIDTTGELTVATRWQVNVVESLKGDSSESIVVRTLGGRYGLTELWVEDEAAFVSGESVLLYLDRDVDSTEYRVAGMFQGHFIVDDDKLTQQETGKEQSLNDVKAGIQIDKNL</sequence>
<comment type="caution">
    <text evidence="2">The sequence shown here is derived from an EMBL/GenBank/DDBJ whole genome shotgun (WGS) entry which is preliminary data.</text>
</comment>
<organism evidence="2 3">
    <name type="scientific">Candidatus Kerfeldbacteria bacterium CG08_land_8_20_14_0_20_42_7</name>
    <dbReference type="NCBI Taxonomy" id="2014245"/>
    <lineage>
        <taxon>Bacteria</taxon>
        <taxon>Candidatus Kerfeldiibacteriota</taxon>
    </lineage>
</organism>
<evidence type="ECO:0000313" key="2">
    <source>
        <dbReference type="EMBL" id="PIS41318.1"/>
    </source>
</evidence>
<keyword evidence="1" id="KW-1133">Transmembrane helix</keyword>
<name>A0A2H0YS52_9BACT</name>
<dbReference type="Proteomes" id="UP000228711">
    <property type="component" value="Unassembled WGS sequence"/>
</dbReference>
<accession>A0A2H0YS52</accession>
<reference evidence="3" key="1">
    <citation type="submission" date="2017-09" db="EMBL/GenBank/DDBJ databases">
        <title>Depth-based differentiation of microbial function through sediment-hosted aquifers and enrichment of novel symbionts in the deep terrestrial subsurface.</title>
        <authorList>
            <person name="Probst A.J."/>
            <person name="Ladd B."/>
            <person name="Jarett J.K."/>
            <person name="Geller-Mcgrath D.E."/>
            <person name="Sieber C.M.K."/>
            <person name="Emerson J.B."/>
            <person name="Anantharaman K."/>
            <person name="Thomas B.C."/>
            <person name="Malmstrom R."/>
            <person name="Stieglmeier M."/>
            <person name="Klingl A."/>
            <person name="Woyke T."/>
            <person name="Ryan C.M."/>
            <person name="Banfield J.F."/>
        </authorList>
    </citation>
    <scope>NUCLEOTIDE SEQUENCE [LARGE SCALE GENOMIC DNA]</scope>
</reference>
<evidence type="ECO:0000313" key="3">
    <source>
        <dbReference type="Proteomes" id="UP000228711"/>
    </source>
</evidence>
<gene>
    <name evidence="2" type="ORF">COT25_03770</name>
</gene>
<protein>
    <submittedName>
        <fullName evidence="2">Uncharacterized protein</fullName>
    </submittedName>
</protein>
<evidence type="ECO:0000256" key="1">
    <source>
        <dbReference type="SAM" id="Phobius"/>
    </source>
</evidence>
<dbReference type="AlphaFoldDB" id="A0A2H0YS52"/>
<keyword evidence="1" id="KW-0472">Membrane</keyword>
<proteinExistence type="predicted"/>
<feature type="transmembrane region" description="Helical" evidence="1">
    <location>
        <begin position="7"/>
        <end position="24"/>
    </location>
</feature>